<organism evidence="2 3">
    <name type="scientific">Coleophoma crateriformis</name>
    <dbReference type="NCBI Taxonomy" id="565419"/>
    <lineage>
        <taxon>Eukaryota</taxon>
        <taxon>Fungi</taxon>
        <taxon>Dikarya</taxon>
        <taxon>Ascomycota</taxon>
        <taxon>Pezizomycotina</taxon>
        <taxon>Leotiomycetes</taxon>
        <taxon>Helotiales</taxon>
        <taxon>Dermateaceae</taxon>
        <taxon>Coleophoma</taxon>
    </lineage>
</organism>
<accession>A0A3D8T9F4</accession>
<evidence type="ECO:0000256" key="1">
    <source>
        <dbReference type="SAM" id="SignalP"/>
    </source>
</evidence>
<dbReference type="OrthoDB" id="10303170at2759"/>
<protein>
    <submittedName>
        <fullName evidence="2">Uncharacterized protein</fullName>
    </submittedName>
</protein>
<evidence type="ECO:0000313" key="3">
    <source>
        <dbReference type="Proteomes" id="UP000256328"/>
    </source>
</evidence>
<feature type="signal peptide" evidence="1">
    <location>
        <begin position="1"/>
        <end position="22"/>
    </location>
</feature>
<dbReference type="Proteomes" id="UP000256328">
    <property type="component" value="Unassembled WGS sequence"/>
</dbReference>
<keyword evidence="1" id="KW-0732">Signal</keyword>
<evidence type="ECO:0000313" key="2">
    <source>
        <dbReference type="EMBL" id="RDW95190.1"/>
    </source>
</evidence>
<gene>
    <name evidence="2" type="ORF">BP5796_00953</name>
</gene>
<dbReference type="AlphaFoldDB" id="A0A3D8T9F4"/>
<name>A0A3D8T9F4_9HELO</name>
<dbReference type="EMBL" id="PDLN01000001">
    <property type="protein sequence ID" value="RDW95190.1"/>
    <property type="molecule type" value="Genomic_DNA"/>
</dbReference>
<feature type="chain" id="PRO_5017665564" evidence="1">
    <location>
        <begin position="23"/>
        <end position="153"/>
    </location>
</feature>
<proteinExistence type="predicted"/>
<comment type="caution">
    <text evidence="2">The sequence shown here is derived from an EMBL/GenBank/DDBJ whole genome shotgun (WGS) entry which is preliminary data.</text>
</comment>
<sequence>MHFNVATFLASVVVGLAVAVQAAPEYHWPGNAAAPPHNLAKRTVPWVIKSYNSTDCSGHGNSTSADVGMRGCEGLCMEMSSSFFSIQPHVALGTWELEIFSDNECETPAADYYIDATSKSCGLTSLGGTSDVGPSAGSFRMLLLGGLNDVTCD</sequence>
<reference evidence="2 3" key="1">
    <citation type="journal article" date="2018" name="IMA Fungus">
        <title>IMA Genome-F 9: Draft genome sequence of Annulohypoxylon stygium, Aspergillus mulundensis, Berkeleyomyces basicola (syn. Thielaviopsis basicola), Ceratocystis smalleyi, two Cercospora beticola strains, Coleophoma cylindrospora, Fusarium fracticaudum, Phialophora cf. hyalina, and Morchella septimelata.</title>
        <authorList>
            <person name="Wingfield B.D."/>
            <person name="Bills G.F."/>
            <person name="Dong Y."/>
            <person name="Huang W."/>
            <person name="Nel W.J."/>
            <person name="Swalarsk-Parry B.S."/>
            <person name="Vaghefi N."/>
            <person name="Wilken P.M."/>
            <person name="An Z."/>
            <person name="de Beer Z.W."/>
            <person name="De Vos L."/>
            <person name="Chen L."/>
            <person name="Duong T.A."/>
            <person name="Gao Y."/>
            <person name="Hammerbacher A."/>
            <person name="Kikkert J.R."/>
            <person name="Li Y."/>
            <person name="Li H."/>
            <person name="Li K."/>
            <person name="Li Q."/>
            <person name="Liu X."/>
            <person name="Ma X."/>
            <person name="Naidoo K."/>
            <person name="Pethybridge S.J."/>
            <person name="Sun J."/>
            <person name="Steenkamp E.T."/>
            <person name="van der Nest M.A."/>
            <person name="van Wyk S."/>
            <person name="Wingfield M.J."/>
            <person name="Xiong C."/>
            <person name="Yue Q."/>
            <person name="Zhang X."/>
        </authorList>
    </citation>
    <scope>NUCLEOTIDE SEQUENCE [LARGE SCALE GENOMIC DNA]</scope>
    <source>
        <strain evidence="2 3">BP5796</strain>
    </source>
</reference>
<keyword evidence="3" id="KW-1185">Reference proteome</keyword>